<proteinExistence type="predicted"/>
<evidence type="ECO:0000256" key="1">
    <source>
        <dbReference type="SAM" id="MobiDB-lite"/>
    </source>
</evidence>
<protein>
    <recommendedName>
        <fullName evidence="4">Amidoligase enzyme</fullName>
    </recommendedName>
</protein>
<feature type="region of interest" description="Disordered" evidence="1">
    <location>
        <begin position="351"/>
        <end position="406"/>
    </location>
</feature>
<dbReference type="AlphaFoldDB" id="A0A439CM14"/>
<organism evidence="2 3">
    <name type="scientific">Xylaria grammica</name>
    <dbReference type="NCBI Taxonomy" id="363999"/>
    <lineage>
        <taxon>Eukaryota</taxon>
        <taxon>Fungi</taxon>
        <taxon>Dikarya</taxon>
        <taxon>Ascomycota</taxon>
        <taxon>Pezizomycotina</taxon>
        <taxon>Sordariomycetes</taxon>
        <taxon>Xylariomycetidae</taxon>
        <taxon>Xylariales</taxon>
        <taxon>Xylariaceae</taxon>
        <taxon>Xylaria</taxon>
    </lineage>
</organism>
<gene>
    <name evidence="2" type="ORF">EKO27_g11896</name>
</gene>
<evidence type="ECO:0000313" key="2">
    <source>
        <dbReference type="EMBL" id="RWA03208.1"/>
    </source>
</evidence>
<dbReference type="PANTHER" id="PTHR36847:SF1">
    <property type="entry name" value="AMIDOLIGASE ENZYME"/>
    <property type="match status" value="1"/>
</dbReference>
<dbReference type="PANTHER" id="PTHR36847">
    <property type="entry name" value="AMIDOLIGASE ENZYME"/>
    <property type="match status" value="1"/>
</dbReference>
<accession>A0A439CM14</accession>
<dbReference type="EMBL" id="RYZI01000889">
    <property type="protein sequence ID" value="RWA03208.1"/>
    <property type="molecule type" value="Genomic_DNA"/>
</dbReference>
<reference evidence="2 3" key="1">
    <citation type="submission" date="2018-12" db="EMBL/GenBank/DDBJ databases">
        <title>Draft genome sequence of Xylaria grammica IHI A82.</title>
        <authorList>
            <person name="Buettner E."/>
            <person name="Kellner H."/>
        </authorList>
    </citation>
    <scope>NUCLEOTIDE SEQUENCE [LARGE SCALE GENOMIC DNA]</scope>
    <source>
        <strain evidence="2 3">IHI A82</strain>
    </source>
</reference>
<feature type="compositionally biased region" description="Acidic residues" evidence="1">
    <location>
        <begin position="364"/>
        <end position="383"/>
    </location>
</feature>
<name>A0A439CM14_9PEZI</name>
<sequence>MSYYYFGVEIEVIAEPHHVQDPLLRRVYYEKLARALNRHGLLATADKLDGSRYCKHAEFYDSHWWITKDGSLKDPSYPRIPLEAVSPILTTAARWEDEVDTFWRAWDDVFEPPDASSLCGSHIHVSRYPQKTFSLTQLKNIAIGVILFEPLVHELLPECRQDNKYCRRNTQRSAQLRNMGSDYEAQLWEVCRYISEEIEDTEDLRDFMQENTGKREDRYVLWNFDNILPGESGSIEFRGGHGLRGPSETRKWIAFVVAFIHLCIETRYDDWELIDVSCSKMPGENDRVYLLKFYTKGCSIARSNPLYYMGRFWEDLNEAARFLDVREHLPACYDDMMGLYSQDCNDEFEGYDDDSSIMSKGEFESSDSEFSDDKDPYDEDTDDHDSYGKDSDEDSDSGHSYDYYSD</sequence>
<dbReference type="Proteomes" id="UP000286045">
    <property type="component" value="Unassembled WGS sequence"/>
</dbReference>
<keyword evidence="3" id="KW-1185">Reference proteome</keyword>
<evidence type="ECO:0008006" key="4">
    <source>
        <dbReference type="Google" id="ProtNLM"/>
    </source>
</evidence>
<dbReference type="STRING" id="363999.A0A439CM14"/>
<comment type="caution">
    <text evidence="2">The sequence shown here is derived from an EMBL/GenBank/DDBJ whole genome shotgun (WGS) entry which is preliminary data.</text>
</comment>
<evidence type="ECO:0000313" key="3">
    <source>
        <dbReference type="Proteomes" id="UP000286045"/>
    </source>
</evidence>